<protein>
    <submittedName>
        <fullName evidence="1">WD repeat protein</fullName>
    </submittedName>
</protein>
<proteinExistence type="predicted"/>
<reference evidence="1 2" key="1">
    <citation type="journal article" date="2016" name="DNA Res.">
        <title>Genome sequence of Aspergillus luchuensis NBRC 4314.</title>
        <authorList>
            <person name="Yamada O."/>
            <person name="Machida M."/>
            <person name="Hosoyama A."/>
            <person name="Goto M."/>
            <person name="Takahashi T."/>
            <person name="Futagami T."/>
            <person name="Yamagata Y."/>
            <person name="Takeuchi M."/>
            <person name="Kobayashi T."/>
            <person name="Koike H."/>
            <person name="Abe K."/>
            <person name="Asai K."/>
            <person name="Arita M."/>
            <person name="Fujita N."/>
            <person name="Fukuda K."/>
            <person name="Higa K."/>
            <person name="Horikawa H."/>
            <person name="Ishikawa T."/>
            <person name="Jinno K."/>
            <person name="Kato Y."/>
            <person name="Kirimura K."/>
            <person name="Mizutani O."/>
            <person name="Nakasone K."/>
            <person name="Sano M."/>
            <person name="Shiraishi Y."/>
            <person name="Tsukahara M."/>
            <person name="Gomi K."/>
        </authorList>
    </citation>
    <scope>NUCLEOTIDE SEQUENCE [LARGE SCALE GENOMIC DNA]</scope>
    <source>
        <strain evidence="1 2">RIB 2604</strain>
    </source>
</reference>
<evidence type="ECO:0000313" key="2">
    <source>
        <dbReference type="Proteomes" id="UP000075230"/>
    </source>
</evidence>
<evidence type="ECO:0000313" key="1">
    <source>
        <dbReference type="EMBL" id="GAT31318.1"/>
    </source>
</evidence>
<comment type="caution">
    <text evidence="1">The sequence shown here is derived from an EMBL/GenBank/DDBJ whole genome shotgun (WGS) entry which is preliminary data.</text>
</comment>
<name>A0A146G1D4_ASPKA</name>
<reference evidence="2" key="2">
    <citation type="submission" date="2016-02" db="EMBL/GenBank/DDBJ databases">
        <title>Genome sequencing of Aspergillus luchuensis NBRC 4314.</title>
        <authorList>
            <person name="Yamada O."/>
        </authorList>
    </citation>
    <scope>NUCLEOTIDE SEQUENCE [LARGE SCALE GENOMIC DNA]</scope>
    <source>
        <strain evidence="2">RIB 2604</strain>
    </source>
</reference>
<dbReference type="AlphaFoldDB" id="A0A146G1D4"/>
<sequence length="77" mass="8323">MATLKGAQILHIVPIGYYVFSSWADTIKAANILVSFGPDRGENAKPELSSRQCNSPVLAIGPAPSLVYVELLMLLQH</sequence>
<dbReference type="EMBL" id="BCWF01000042">
    <property type="protein sequence ID" value="GAT31318.1"/>
    <property type="molecule type" value="Genomic_DNA"/>
</dbReference>
<accession>A0A146G1D4</accession>
<organism evidence="1 2">
    <name type="scientific">Aspergillus kawachii</name>
    <name type="common">White koji mold</name>
    <name type="synonym">Aspergillus awamori var. kawachi</name>
    <dbReference type="NCBI Taxonomy" id="1069201"/>
    <lineage>
        <taxon>Eukaryota</taxon>
        <taxon>Fungi</taxon>
        <taxon>Dikarya</taxon>
        <taxon>Ascomycota</taxon>
        <taxon>Pezizomycotina</taxon>
        <taxon>Eurotiomycetes</taxon>
        <taxon>Eurotiomycetidae</taxon>
        <taxon>Eurotiales</taxon>
        <taxon>Aspergillaceae</taxon>
        <taxon>Aspergillus</taxon>
        <taxon>Aspergillus subgen. Circumdati</taxon>
    </lineage>
</organism>
<dbReference type="Proteomes" id="UP000075230">
    <property type="component" value="Unassembled WGS sequence"/>
</dbReference>
<gene>
    <name evidence="1" type="ORF">RIB2604_04300490</name>
</gene>